<evidence type="ECO:0000313" key="2">
    <source>
        <dbReference type="Proteomes" id="UP000239907"/>
    </source>
</evidence>
<keyword evidence="2" id="KW-1185">Reference proteome</keyword>
<comment type="caution">
    <text evidence="1">The sequence shown here is derived from an EMBL/GenBank/DDBJ whole genome shotgun (WGS) entry which is preliminary data.</text>
</comment>
<dbReference type="Proteomes" id="UP000239907">
    <property type="component" value="Unassembled WGS sequence"/>
</dbReference>
<reference evidence="1 2" key="1">
    <citation type="submission" date="2016-12" db="EMBL/GenBank/DDBJ databases">
        <title>Study of bacterial adaptation to deep sea.</title>
        <authorList>
            <person name="Song J."/>
            <person name="Yoshizawa S."/>
            <person name="Kogure K."/>
        </authorList>
    </citation>
    <scope>NUCLEOTIDE SEQUENCE [LARGE SCALE GENOMIC DNA]</scope>
    <source>
        <strain evidence="1 2">SAORIC-165</strain>
    </source>
</reference>
<sequence>MANKLLSGKIEFIQYHKPGLMSGDYEVKIEQTIGDKLDGQKTTKKESGAGAASAKIPTETIFENTRKFTVAGPRFQLAPQDIYTVFPPPGSLGEHSNVLPHVIFNRSTLPWEREIWSGKDQPEEGESGSSASWLALLVFHQDDIEEGRVSQPKVMELKEVIKLKQGEKKKGPWKLDEHLKDSAAGIHNTAIPETIIGSDQHPEDKVTLIDVERALLEELRPSPADLDFLAHVRQRKTVSVDVDTKYKTSLKKCKEKETKTAKEVFAKANKGESYAEFREVLKKAGIRLSPQKFCSITSRKNGEKIEWVLTNTDNKKQFVARLDRGKDKKGKQIDVLNVFTNDAEVAIVVANRLPTPNGLSTVHLVSLEDRYNAEGEFQYGADAKANFARLVSLKQWSFSCTRPDRTFKEIIIALDKDTLRLKEPAGVTSEQSEILEKGYVPLRHYLRKGDKTVSWYHSPLLPWRNSERLYGLERLASAKPGGFPSASSEHGGWTFKGDDQYWVERSTDKKFRGFKVKPCFGSHPRVSDQLLRLDQASGIFDTTYAAAWKLGRLMALEDKRFSVALSNWKRTCAQHAHRFKQAGGDLHLHADEHPDLVSSLAPPPPEVSTWFDQRNILKGVPFNYLVPDSRMLPEESIRFFEVDPLWMDCLLDGAFSLGRVTEVDHRQDYQHIIADNRYPKMSGVLIRSEAVSGWPGMLVDAFYKLPSGVELFKSEDDATLTPDDVPKLRKALESIGLPLPREIAVKYSDDHESCIVNDLDTNPDYVDMILSAEDDPQLCLMMPDRDRQYHYTVINEGTEDAKELYLKLPLLRQERLGNGVLLCLFQGAVQRVDVHLKPETLHFGFKREDGKFWKELKQENGEEYKDENDQQLEGTTLEITDWKTKESESLGGGTLDIEATAAAMEKLLKIKATADAMGKLLDGEKSLKKITSAQFALQMIEGNELVRFTVDAPTLKNEGA</sequence>
<dbReference type="AlphaFoldDB" id="A0A2S7U499"/>
<dbReference type="RefSeq" id="WP_105044360.1">
    <property type="nucleotide sequence ID" value="NZ_MQWA01000001.1"/>
</dbReference>
<name>A0A2S7U499_9BACT</name>
<protein>
    <submittedName>
        <fullName evidence="1">Uncharacterized protein</fullName>
    </submittedName>
</protein>
<organism evidence="1 2">
    <name type="scientific">Rubritalea profundi</name>
    <dbReference type="NCBI Taxonomy" id="1658618"/>
    <lineage>
        <taxon>Bacteria</taxon>
        <taxon>Pseudomonadati</taxon>
        <taxon>Verrucomicrobiota</taxon>
        <taxon>Verrucomicrobiia</taxon>
        <taxon>Verrucomicrobiales</taxon>
        <taxon>Rubritaleaceae</taxon>
        <taxon>Rubritalea</taxon>
    </lineage>
</organism>
<evidence type="ECO:0000313" key="1">
    <source>
        <dbReference type="EMBL" id="PQJ29845.1"/>
    </source>
</evidence>
<proteinExistence type="predicted"/>
<dbReference type="OrthoDB" id="4846903at2"/>
<gene>
    <name evidence="1" type="ORF">BSZ32_16055</name>
</gene>
<dbReference type="EMBL" id="MQWA01000001">
    <property type="protein sequence ID" value="PQJ29845.1"/>
    <property type="molecule type" value="Genomic_DNA"/>
</dbReference>
<accession>A0A2S7U499</accession>